<reference evidence="8 9" key="2">
    <citation type="journal article" date="2012" name="Stand. Genomic Sci.">
        <title>Genome sequence of the moderately thermophilic, amino-acid-degrading and sulfur-reducing bacterium Thermovirga lienii type strain (Cas60314(T)).</title>
        <authorList>
            <person name="Goker M."/>
            <person name="Saunders E."/>
            <person name="Lapidus A."/>
            <person name="Nolan M."/>
            <person name="Lucas S."/>
            <person name="Hammon N."/>
            <person name="Deshpande S."/>
            <person name="Cheng J.F."/>
            <person name="Han C."/>
            <person name="Tapia R."/>
            <person name="Goodwin L.A."/>
            <person name="Pitluck S."/>
            <person name="Liolios K."/>
            <person name="Mavromatis K."/>
            <person name="Pagani I."/>
            <person name="Ivanova N."/>
            <person name="Mikhailova N."/>
            <person name="Pati A."/>
            <person name="Chen A."/>
            <person name="Palaniappan K."/>
            <person name="Land M."/>
            <person name="Chang Y.J."/>
            <person name="Jeffries C.D."/>
            <person name="Brambilla E.M."/>
            <person name="Rohde M."/>
            <person name="Spring S."/>
            <person name="Detter J.C."/>
            <person name="Woyke T."/>
            <person name="Bristow J."/>
            <person name="Eisen J.A."/>
            <person name="Markowitz V."/>
            <person name="Hugenholtz P."/>
            <person name="Kyrpides N.C."/>
            <person name="Klenk H.P."/>
        </authorList>
    </citation>
    <scope>NUCLEOTIDE SEQUENCE [LARGE SCALE GENOMIC DNA]</scope>
    <source>
        <strain evidence="9">ATCC BAA-1197 / DSM 17291 / Cas60314</strain>
    </source>
</reference>
<feature type="transmembrane region" description="Helical" evidence="7">
    <location>
        <begin position="193"/>
        <end position="213"/>
    </location>
</feature>
<dbReference type="KEGG" id="tli:Tlie_1086"/>
<accession>G7VAB9</accession>
<sequence length="259" mass="27645">MRIISWLGREIILVVENLGAFFVIFFKITSGLLSKTWSLQDFSEQLERIGVSSVFMVAITSAFTGMVMAVQTIDQFIRFGATGYIGGVIGLSITRELSPVLTGLVVSGRVGASMAAEISSMKVTEQLDALKAFGLDDIVFVGAPRLLASFIMLPALTIFSDFIGISGAFLYVLAHGVNSHIFRKSLEVLLDPYDIWGGIIKAAVFGILIAVSACTHGFRAGQGAKGVGVATTRAVVWSNMLILATNYILSSLLFGGMSS</sequence>
<comment type="subcellular location">
    <subcellularLocation>
        <location evidence="1">Membrane</location>
        <topology evidence="1">Multi-pass membrane protein</topology>
    </subcellularLocation>
</comment>
<evidence type="ECO:0000313" key="9">
    <source>
        <dbReference type="Proteomes" id="UP000005868"/>
    </source>
</evidence>
<dbReference type="EMBL" id="CP003096">
    <property type="protein sequence ID" value="AER66819.1"/>
    <property type="molecule type" value="Genomic_DNA"/>
</dbReference>
<organism evidence="8 9">
    <name type="scientific">Thermovirga lienii (strain ATCC BAA-1197 / DSM 17291 / Cas60314)</name>
    <dbReference type="NCBI Taxonomy" id="580340"/>
    <lineage>
        <taxon>Bacteria</taxon>
        <taxon>Thermotogati</taxon>
        <taxon>Synergistota</taxon>
        <taxon>Synergistia</taxon>
        <taxon>Synergistales</taxon>
        <taxon>Thermovirgaceae</taxon>
        <taxon>Thermovirga</taxon>
    </lineage>
</organism>
<dbReference type="PANTHER" id="PTHR30188">
    <property type="entry name" value="ABC TRANSPORTER PERMEASE PROTEIN-RELATED"/>
    <property type="match status" value="1"/>
</dbReference>
<feature type="transmembrane region" description="Helical" evidence="7">
    <location>
        <begin position="12"/>
        <end position="29"/>
    </location>
</feature>
<dbReference type="HOGENOM" id="CLU_045686_1_1_0"/>
<dbReference type="AlphaFoldDB" id="G7VAB9"/>
<evidence type="ECO:0000256" key="5">
    <source>
        <dbReference type="ARBA" id="ARBA00022989"/>
    </source>
</evidence>
<proteinExistence type="inferred from homology"/>
<feature type="transmembrane region" description="Helical" evidence="7">
    <location>
        <begin position="234"/>
        <end position="254"/>
    </location>
</feature>
<dbReference type="STRING" id="580340.Tlie_1086"/>
<dbReference type="Proteomes" id="UP000005868">
    <property type="component" value="Chromosome"/>
</dbReference>
<dbReference type="OrthoDB" id="9810518at2"/>
<dbReference type="eggNOG" id="COG0767">
    <property type="taxonomic scope" value="Bacteria"/>
</dbReference>
<feature type="transmembrane region" description="Helical" evidence="7">
    <location>
        <begin position="150"/>
        <end position="173"/>
    </location>
</feature>
<dbReference type="InterPro" id="IPR030802">
    <property type="entry name" value="Permease_MalE"/>
</dbReference>
<dbReference type="GO" id="GO:0043190">
    <property type="term" value="C:ATP-binding cassette (ABC) transporter complex"/>
    <property type="evidence" value="ECO:0007669"/>
    <property type="project" value="InterPro"/>
</dbReference>
<keyword evidence="9" id="KW-1185">Reference proteome</keyword>
<keyword evidence="6 7" id="KW-0472">Membrane</keyword>
<reference evidence="9" key="1">
    <citation type="submission" date="2011-10" db="EMBL/GenBank/DDBJ databases">
        <title>The complete genome of chromosome of Thermovirga lienii DSM 17291.</title>
        <authorList>
            <consortium name="US DOE Joint Genome Institute (JGI-PGF)"/>
            <person name="Lucas S."/>
            <person name="Copeland A."/>
            <person name="Lapidus A."/>
            <person name="Glavina del Rio T."/>
            <person name="Dalin E."/>
            <person name="Tice H."/>
            <person name="Bruce D."/>
            <person name="Goodwin L."/>
            <person name="Pitluck S."/>
            <person name="Peters L."/>
            <person name="Mikhailova N."/>
            <person name="Saunders E."/>
            <person name="Kyrpides N."/>
            <person name="Mavromatis K."/>
            <person name="Ivanova N."/>
            <person name="Last F.I."/>
            <person name="Brettin T."/>
            <person name="Detter J.C."/>
            <person name="Han C."/>
            <person name="Larimer F."/>
            <person name="Land M."/>
            <person name="Hauser L."/>
            <person name="Markowitz V."/>
            <person name="Cheng J.-F."/>
            <person name="Hugenholtz P."/>
            <person name="Woyke T."/>
            <person name="Wu D."/>
            <person name="Spring S."/>
            <person name="Schroeder M."/>
            <person name="Brambilla E.-M."/>
            <person name="Klenk H.-P."/>
            <person name="Eisen J.A."/>
        </authorList>
    </citation>
    <scope>NUCLEOTIDE SEQUENCE [LARGE SCALE GENOMIC DNA]</scope>
    <source>
        <strain evidence="9">ATCC BAA-1197 / DSM 17291 / Cas60314</strain>
    </source>
</reference>
<dbReference type="PANTHER" id="PTHR30188:SF4">
    <property type="entry name" value="PROTEIN TRIGALACTOSYLDIACYLGLYCEROL 1, CHLOROPLASTIC"/>
    <property type="match status" value="1"/>
</dbReference>
<dbReference type="NCBIfam" id="TIGR00056">
    <property type="entry name" value="MlaE family lipid ABC transporter permease subunit"/>
    <property type="match status" value="1"/>
</dbReference>
<evidence type="ECO:0000313" key="8">
    <source>
        <dbReference type="EMBL" id="AER66819.1"/>
    </source>
</evidence>
<evidence type="ECO:0000256" key="3">
    <source>
        <dbReference type="ARBA" id="ARBA00022448"/>
    </source>
</evidence>
<evidence type="ECO:0000256" key="6">
    <source>
        <dbReference type="ARBA" id="ARBA00023136"/>
    </source>
</evidence>
<dbReference type="Pfam" id="PF02405">
    <property type="entry name" value="MlaE"/>
    <property type="match status" value="1"/>
</dbReference>
<gene>
    <name evidence="8" type="ordered locus">Tlie_1086</name>
</gene>
<keyword evidence="3" id="KW-0813">Transport</keyword>
<keyword evidence="4 7" id="KW-0812">Transmembrane</keyword>
<evidence type="ECO:0000256" key="2">
    <source>
        <dbReference type="ARBA" id="ARBA00007556"/>
    </source>
</evidence>
<dbReference type="InterPro" id="IPR003453">
    <property type="entry name" value="ABC_MlaE_roteobac"/>
</dbReference>
<evidence type="ECO:0000256" key="1">
    <source>
        <dbReference type="ARBA" id="ARBA00004141"/>
    </source>
</evidence>
<evidence type="ECO:0008006" key="10">
    <source>
        <dbReference type="Google" id="ProtNLM"/>
    </source>
</evidence>
<feature type="transmembrane region" description="Helical" evidence="7">
    <location>
        <begin position="49"/>
        <end position="70"/>
    </location>
</feature>
<dbReference type="GO" id="GO:0005548">
    <property type="term" value="F:phospholipid transporter activity"/>
    <property type="evidence" value="ECO:0007669"/>
    <property type="project" value="TreeGrafter"/>
</dbReference>
<evidence type="ECO:0000256" key="7">
    <source>
        <dbReference type="RuleBase" id="RU362044"/>
    </source>
</evidence>
<keyword evidence="5 7" id="KW-1133">Transmembrane helix</keyword>
<name>G7VAB9_THELD</name>
<evidence type="ECO:0000256" key="4">
    <source>
        <dbReference type="ARBA" id="ARBA00022692"/>
    </source>
</evidence>
<comment type="similarity">
    <text evidence="2 7">Belongs to the MlaE permease family.</text>
</comment>
<protein>
    <recommendedName>
        <fullName evidence="10">ABC transporter permease</fullName>
    </recommendedName>
</protein>